<dbReference type="Gene3D" id="3.40.50.1820">
    <property type="entry name" value="alpha/beta hydrolase"/>
    <property type="match status" value="1"/>
</dbReference>
<keyword evidence="3" id="KW-1185">Reference proteome</keyword>
<proteinExistence type="predicted"/>
<organism evidence="2 3">
    <name type="scientific">Anaerotignum lactatifermentans DSM 14214</name>
    <dbReference type="NCBI Taxonomy" id="1121323"/>
    <lineage>
        <taxon>Bacteria</taxon>
        <taxon>Bacillati</taxon>
        <taxon>Bacillota</taxon>
        <taxon>Clostridia</taxon>
        <taxon>Lachnospirales</taxon>
        <taxon>Anaerotignaceae</taxon>
        <taxon>Anaerotignum</taxon>
    </lineage>
</organism>
<dbReference type="AlphaFoldDB" id="A0A1M6L7H6"/>
<dbReference type="Proteomes" id="UP000183975">
    <property type="component" value="Unassembled WGS sequence"/>
</dbReference>
<sequence>MIQKAIRKLSLPLFASAGITAAGLILYQRISLHRASRKGDKTPFESYTTPDGVSMAYERFGYGRPVVLLHSLHPGASRREWRPQIEKLAKDFRVYTVDLPGYGQSDKPTKPWTAYQYAKALHSFLSDVIGKPVALAAANGGADIALVLSMLYPEDLEKMVLISPEGIGRGFATPNDTQQLKKLLSPVIGTQAFLDGTSKKALRLLAEELFYQKERMPVDFVKNLKQNARYGKGAQASYAGYVTRFAAADTKQAFASLSLPFLLIWGERNVRNSAVYLEEAENLQEKGEFMLFEDTAALPHMENSKAFGQILKDFLSEEDLERKAM</sequence>
<dbReference type="SUPFAM" id="SSF53474">
    <property type="entry name" value="alpha/beta-Hydrolases"/>
    <property type="match status" value="1"/>
</dbReference>
<protein>
    <submittedName>
        <fullName evidence="2">Pimeloyl-ACP methyl ester carboxylesterase</fullName>
    </submittedName>
</protein>
<dbReference type="OrthoDB" id="9808398at2"/>
<evidence type="ECO:0000313" key="2">
    <source>
        <dbReference type="EMBL" id="SHJ66979.1"/>
    </source>
</evidence>
<dbReference type="InterPro" id="IPR000073">
    <property type="entry name" value="AB_hydrolase_1"/>
</dbReference>
<gene>
    <name evidence="2" type="ORF">SAMN02745138_00296</name>
</gene>
<reference evidence="2 3" key="1">
    <citation type="submission" date="2016-11" db="EMBL/GenBank/DDBJ databases">
        <authorList>
            <person name="Jaros S."/>
            <person name="Januszkiewicz K."/>
            <person name="Wedrychowicz H."/>
        </authorList>
    </citation>
    <scope>NUCLEOTIDE SEQUENCE [LARGE SCALE GENOMIC DNA]</scope>
    <source>
        <strain evidence="2 3">DSM 14214</strain>
    </source>
</reference>
<evidence type="ECO:0000313" key="3">
    <source>
        <dbReference type="Proteomes" id="UP000183975"/>
    </source>
</evidence>
<dbReference type="PANTHER" id="PTHR46438">
    <property type="entry name" value="ALPHA/BETA-HYDROLASES SUPERFAMILY PROTEIN"/>
    <property type="match status" value="1"/>
</dbReference>
<dbReference type="Pfam" id="PF00561">
    <property type="entry name" value="Abhydrolase_1"/>
    <property type="match status" value="1"/>
</dbReference>
<dbReference type="RefSeq" id="WP_072848350.1">
    <property type="nucleotide sequence ID" value="NZ_FRAH01000004.1"/>
</dbReference>
<feature type="domain" description="AB hydrolase-1" evidence="1">
    <location>
        <begin position="65"/>
        <end position="303"/>
    </location>
</feature>
<dbReference type="GeneID" id="78175702"/>
<accession>A0A1M6L7H6</accession>
<evidence type="ECO:0000259" key="1">
    <source>
        <dbReference type="Pfam" id="PF00561"/>
    </source>
</evidence>
<name>A0A1M6L7H6_9FIRM</name>
<dbReference type="EMBL" id="FRAH01000004">
    <property type="protein sequence ID" value="SHJ66979.1"/>
    <property type="molecule type" value="Genomic_DNA"/>
</dbReference>
<dbReference type="PANTHER" id="PTHR46438:SF2">
    <property type="entry name" value="ALPHA_BETA-HYDROLASES SUPERFAMILY PROTEIN"/>
    <property type="match status" value="1"/>
</dbReference>
<dbReference type="PRINTS" id="PR00111">
    <property type="entry name" value="ABHYDROLASE"/>
</dbReference>
<dbReference type="InterPro" id="IPR029058">
    <property type="entry name" value="AB_hydrolase_fold"/>
</dbReference>